<dbReference type="Proteomes" id="UP000266841">
    <property type="component" value="Unassembled WGS sequence"/>
</dbReference>
<dbReference type="GO" id="GO:0003723">
    <property type="term" value="F:RNA binding"/>
    <property type="evidence" value="ECO:0007669"/>
    <property type="project" value="UniProtKB-KW"/>
</dbReference>
<dbReference type="EC" id="3.6.4.13" evidence="1"/>
<evidence type="ECO:0000256" key="9">
    <source>
        <dbReference type="SAM" id="MobiDB-lite"/>
    </source>
</evidence>
<evidence type="ECO:0000256" key="2">
    <source>
        <dbReference type="ARBA" id="ARBA00022741"/>
    </source>
</evidence>
<dbReference type="SUPFAM" id="SSF52540">
    <property type="entry name" value="P-loop containing nucleoside triphosphate hydrolases"/>
    <property type="match status" value="1"/>
</dbReference>
<feature type="compositionally biased region" description="Basic residues" evidence="9">
    <location>
        <begin position="673"/>
        <end position="688"/>
    </location>
</feature>
<evidence type="ECO:0000256" key="3">
    <source>
        <dbReference type="ARBA" id="ARBA00022801"/>
    </source>
</evidence>
<evidence type="ECO:0000259" key="10">
    <source>
        <dbReference type="PROSITE" id="PS51192"/>
    </source>
</evidence>
<feature type="compositionally biased region" description="Basic residues" evidence="9">
    <location>
        <begin position="580"/>
        <end position="590"/>
    </location>
</feature>
<dbReference type="PROSITE" id="PS51194">
    <property type="entry name" value="HELICASE_CTER"/>
    <property type="match status" value="1"/>
</dbReference>
<dbReference type="GO" id="GO:0005829">
    <property type="term" value="C:cytosol"/>
    <property type="evidence" value="ECO:0007669"/>
    <property type="project" value="TreeGrafter"/>
</dbReference>
<accession>K0QZR5</accession>
<dbReference type="GO" id="GO:0016787">
    <property type="term" value="F:hydrolase activity"/>
    <property type="evidence" value="ECO:0007669"/>
    <property type="project" value="UniProtKB-KW"/>
</dbReference>
<dbReference type="InterPro" id="IPR050079">
    <property type="entry name" value="DEAD_box_RNA_helicase"/>
</dbReference>
<keyword evidence="2" id="KW-0547">Nucleotide-binding</keyword>
<dbReference type="InterPro" id="IPR001650">
    <property type="entry name" value="Helicase_C-like"/>
</dbReference>
<evidence type="ECO:0000256" key="1">
    <source>
        <dbReference type="ARBA" id="ARBA00012552"/>
    </source>
</evidence>
<dbReference type="EMBL" id="AGNL01049325">
    <property type="protein sequence ID" value="EJK44705.1"/>
    <property type="molecule type" value="Genomic_DNA"/>
</dbReference>
<dbReference type="PANTHER" id="PTHR47959:SF21">
    <property type="entry name" value="DEAD-BOX HELICASE 56"/>
    <property type="match status" value="1"/>
</dbReference>
<dbReference type="Pfam" id="PF00270">
    <property type="entry name" value="DEAD"/>
    <property type="match status" value="1"/>
</dbReference>
<reference evidence="12 13" key="1">
    <citation type="journal article" date="2012" name="Genome Biol.">
        <title>Genome and low-iron response of an oceanic diatom adapted to chronic iron limitation.</title>
        <authorList>
            <person name="Lommer M."/>
            <person name="Specht M."/>
            <person name="Roy A.S."/>
            <person name="Kraemer L."/>
            <person name="Andreson R."/>
            <person name="Gutowska M.A."/>
            <person name="Wolf J."/>
            <person name="Bergner S.V."/>
            <person name="Schilhabel M.B."/>
            <person name="Klostermeier U.C."/>
            <person name="Beiko R.G."/>
            <person name="Rosenstiel P."/>
            <person name="Hippler M."/>
            <person name="Laroche J."/>
        </authorList>
    </citation>
    <scope>NUCLEOTIDE SEQUENCE [LARGE SCALE GENOMIC DNA]</scope>
    <source>
        <strain evidence="12 13">CCMP1005</strain>
    </source>
</reference>
<sequence>MADAGDDASGLMDPNQTFPSLCASVGIDPRLRKALSRLNYVHPTLVQSRSIPLAVTSGRDLLVRARTGSGKTVAYCVPAGIDGDGGGDDETDGGGGGAAVRGVILVPTRELCNQVAQVLNDLTYYCADVVRTVVLSSKGSKGSKRRDAATLQQEALLRDRPDIVVATPAGLVANVRAGLLDLKRSVETLVVDEADLILSFGYADDVTEIMKALPRTCQGFLMSATISPELNKLKGVVLHSPAVLKLEEDDGAELANAREGNLMQFYLDLPSKDRYLLVYVFLKLGLLRGKGLFFVNSIDGGYRLKLFLEQFHIRSAVLNSELPLKSRLNIIEHFNVGNFDYLIATDEATHRRSRSENESGGGGGDDGGRKKSRRKSEKRRRDGEYGASRGLDFRGVSFVVNFDMPPNPESYTHRIGRTARGGASGVALTLVDGSVAEEAETLLDIQESQPSRSAAGSGDGELREAADDGAGMEGSGVHPQVQAQPGPLEFDLKEIEGFRYRVEDVNRAVTRVAVKETRAAEVKAEILNSERLQAHFEANPADLQLLQHDRQATHVSKVQSHLKNVPGYLLPRGMQVANVSRKRRKKKTRSQQRAAAGRQRNKSNDPLQTFDGDVAVDGLIDVEDEEGGESGGLDEDRFFDDDDGEGDEMTKEEKNAAYLEDNAYGESTSGRDKWKRAHRKGKYHRKAQREKQEHLGKW</sequence>
<dbReference type="Gene3D" id="3.40.50.300">
    <property type="entry name" value="P-loop containing nucleotide triphosphate hydrolases"/>
    <property type="match status" value="2"/>
</dbReference>
<comment type="catalytic activity">
    <reaction evidence="8">
        <text>ATP + H2O = ADP + phosphate + H(+)</text>
        <dbReference type="Rhea" id="RHEA:13065"/>
        <dbReference type="ChEBI" id="CHEBI:15377"/>
        <dbReference type="ChEBI" id="CHEBI:15378"/>
        <dbReference type="ChEBI" id="CHEBI:30616"/>
        <dbReference type="ChEBI" id="CHEBI:43474"/>
        <dbReference type="ChEBI" id="CHEBI:456216"/>
        <dbReference type="EC" id="3.6.4.13"/>
    </reaction>
</comment>
<evidence type="ECO:0000313" key="12">
    <source>
        <dbReference type="EMBL" id="EJK44705.1"/>
    </source>
</evidence>
<feature type="domain" description="Helicase C-terminal" evidence="11">
    <location>
        <begin position="261"/>
        <end position="470"/>
    </location>
</feature>
<keyword evidence="5" id="KW-0067">ATP-binding</keyword>
<feature type="domain" description="Helicase ATP-binding" evidence="10">
    <location>
        <begin position="52"/>
        <end position="244"/>
    </location>
</feature>
<dbReference type="CDD" id="cd18787">
    <property type="entry name" value="SF2_C_DEAD"/>
    <property type="match status" value="1"/>
</dbReference>
<gene>
    <name evidence="12" type="ORF">THAOC_36732</name>
</gene>
<dbReference type="Pfam" id="PF00271">
    <property type="entry name" value="Helicase_C"/>
    <property type="match status" value="1"/>
</dbReference>
<evidence type="ECO:0000256" key="6">
    <source>
        <dbReference type="ARBA" id="ARBA00022884"/>
    </source>
</evidence>
<dbReference type="SMART" id="SM00490">
    <property type="entry name" value="HELICc"/>
    <property type="match status" value="1"/>
</dbReference>
<dbReference type="GO" id="GO:0005524">
    <property type="term" value="F:ATP binding"/>
    <property type="evidence" value="ECO:0007669"/>
    <property type="project" value="UniProtKB-KW"/>
</dbReference>
<evidence type="ECO:0000256" key="5">
    <source>
        <dbReference type="ARBA" id="ARBA00022840"/>
    </source>
</evidence>
<comment type="similarity">
    <text evidence="7">Belongs to the DEAD box helicase family. DDX56/DBP9 subfamily.</text>
</comment>
<dbReference type="eggNOG" id="KOG0346">
    <property type="taxonomic scope" value="Eukaryota"/>
</dbReference>
<evidence type="ECO:0000256" key="4">
    <source>
        <dbReference type="ARBA" id="ARBA00022806"/>
    </source>
</evidence>
<name>K0QZR5_THAOC</name>
<feature type="region of interest" description="Disordered" evidence="9">
    <location>
        <begin position="350"/>
        <end position="386"/>
    </location>
</feature>
<dbReference type="AlphaFoldDB" id="K0QZR5"/>
<keyword evidence="4" id="KW-0347">Helicase</keyword>
<feature type="region of interest" description="Disordered" evidence="9">
    <location>
        <begin position="446"/>
        <end position="486"/>
    </location>
</feature>
<dbReference type="GO" id="GO:0003724">
    <property type="term" value="F:RNA helicase activity"/>
    <property type="evidence" value="ECO:0007669"/>
    <property type="project" value="UniProtKB-EC"/>
</dbReference>
<feature type="compositionally biased region" description="Basic and acidic residues" evidence="9">
    <location>
        <begin position="689"/>
        <end position="698"/>
    </location>
</feature>
<keyword evidence="13" id="KW-1185">Reference proteome</keyword>
<evidence type="ECO:0000259" key="11">
    <source>
        <dbReference type="PROSITE" id="PS51194"/>
    </source>
</evidence>
<dbReference type="InterPro" id="IPR011545">
    <property type="entry name" value="DEAD/DEAH_box_helicase_dom"/>
</dbReference>
<feature type="region of interest" description="Disordered" evidence="9">
    <location>
        <begin position="575"/>
        <end position="698"/>
    </location>
</feature>
<dbReference type="CDD" id="cd17961">
    <property type="entry name" value="DEADc_DDX56"/>
    <property type="match status" value="1"/>
</dbReference>
<feature type="compositionally biased region" description="Acidic residues" evidence="9">
    <location>
        <begin position="637"/>
        <end position="647"/>
    </location>
</feature>
<dbReference type="OrthoDB" id="1191041at2759"/>
<keyword evidence="6" id="KW-0694">RNA-binding</keyword>
<proteinExistence type="inferred from homology"/>
<evidence type="ECO:0000313" key="13">
    <source>
        <dbReference type="Proteomes" id="UP000266841"/>
    </source>
</evidence>
<dbReference type="OMA" id="NASEQCV"/>
<dbReference type="SMART" id="SM00487">
    <property type="entry name" value="DEXDc"/>
    <property type="match status" value="1"/>
</dbReference>
<keyword evidence="3" id="KW-0378">Hydrolase</keyword>
<evidence type="ECO:0000256" key="7">
    <source>
        <dbReference type="ARBA" id="ARBA00038041"/>
    </source>
</evidence>
<evidence type="ECO:0000256" key="8">
    <source>
        <dbReference type="ARBA" id="ARBA00047984"/>
    </source>
</evidence>
<dbReference type="PROSITE" id="PS51192">
    <property type="entry name" value="HELICASE_ATP_BIND_1"/>
    <property type="match status" value="1"/>
</dbReference>
<dbReference type="PANTHER" id="PTHR47959">
    <property type="entry name" value="ATP-DEPENDENT RNA HELICASE RHLE-RELATED"/>
    <property type="match status" value="1"/>
</dbReference>
<comment type="caution">
    <text evidence="12">The sequence shown here is derived from an EMBL/GenBank/DDBJ whole genome shotgun (WGS) entry which is preliminary data.</text>
</comment>
<organism evidence="12 13">
    <name type="scientific">Thalassiosira oceanica</name>
    <name type="common">Marine diatom</name>
    <dbReference type="NCBI Taxonomy" id="159749"/>
    <lineage>
        <taxon>Eukaryota</taxon>
        <taxon>Sar</taxon>
        <taxon>Stramenopiles</taxon>
        <taxon>Ochrophyta</taxon>
        <taxon>Bacillariophyta</taxon>
        <taxon>Coscinodiscophyceae</taxon>
        <taxon>Thalassiosirophycidae</taxon>
        <taxon>Thalassiosirales</taxon>
        <taxon>Thalassiosiraceae</taxon>
        <taxon>Thalassiosira</taxon>
    </lineage>
</organism>
<dbReference type="InterPro" id="IPR027417">
    <property type="entry name" value="P-loop_NTPase"/>
</dbReference>
<protein>
    <recommendedName>
        <fullName evidence="1">RNA helicase</fullName>
        <ecNumber evidence="1">3.6.4.13</ecNumber>
    </recommendedName>
</protein>
<dbReference type="InterPro" id="IPR014001">
    <property type="entry name" value="Helicase_ATP-bd"/>
</dbReference>